<dbReference type="EMBL" id="JH597773">
    <property type="protein sequence ID" value="EHQ08181.1"/>
    <property type="molecule type" value="Genomic_DNA"/>
</dbReference>
<dbReference type="InterPro" id="IPR027417">
    <property type="entry name" value="P-loop_NTPase"/>
</dbReference>
<dbReference type="STRING" id="183.GCA_002009735_01289"/>
<name>H2CJM0_9LEPT</name>
<organism evidence="1 2">
    <name type="scientific">Leptonema illini DSM 21528</name>
    <dbReference type="NCBI Taxonomy" id="929563"/>
    <lineage>
        <taxon>Bacteria</taxon>
        <taxon>Pseudomonadati</taxon>
        <taxon>Spirochaetota</taxon>
        <taxon>Spirochaetia</taxon>
        <taxon>Leptospirales</taxon>
        <taxon>Leptospiraceae</taxon>
        <taxon>Leptonema</taxon>
    </lineage>
</organism>
<dbReference type="Pfam" id="PF13189">
    <property type="entry name" value="Cytidylate_kin2"/>
    <property type="match status" value="1"/>
</dbReference>
<gene>
    <name evidence="1" type="ORF">Lepil_3523</name>
</gene>
<dbReference type="SUPFAM" id="SSF52540">
    <property type="entry name" value="P-loop containing nucleoside triphosphate hydrolases"/>
    <property type="match status" value="1"/>
</dbReference>
<evidence type="ECO:0000313" key="2">
    <source>
        <dbReference type="Proteomes" id="UP000005737"/>
    </source>
</evidence>
<evidence type="ECO:0008006" key="3">
    <source>
        <dbReference type="Google" id="ProtNLM"/>
    </source>
</evidence>
<dbReference type="Gene3D" id="3.40.50.300">
    <property type="entry name" value="P-loop containing nucleotide triphosphate hydrolases"/>
    <property type="match status" value="1"/>
</dbReference>
<dbReference type="AlphaFoldDB" id="H2CJM0"/>
<proteinExistence type="predicted"/>
<keyword evidence="2" id="KW-1185">Reference proteome</keyword>
<evidence type="ECO:0000313" key="1">
    <source>
        <dbReference type="EMBL" id="EHQ08181.1"/>
    </source>
</evidence>
<protein>
    <recommendedName>
        <fullName evidence="3">Cytidylate kinase</fullName>
    </recommendedName>
</protein>
<sequence>MPEHAILKYLKERRLAEFGPEVEPKKPGPVVTISREYGCPGFTLAEKLAGTLSRKTLADGSRGEWKAVNREILKEAADHFELPESLVNEIYRRAHPVHPLVDLFRSLPGNPMPGDVKIKKKVADIVLKMATDGRYVIVGRGGAMLARNIPDSLHIQLYAPVAWRLDRVMERDKVSKEEALRRIQSVDQERVFLRKFLSGETPTTDFFDVAFNCATVSVAQIESATIDLLYSKHILQSK</sequence>
<dbReference type="HOGENOM" id="CLU_1155006_0_0_12"/>
<dbReference type="Proteomes" id="UP000005737">
    <property type="component" value="Unassembled WGS sequence"/>
</dbReference>
<accession>H2CJM0</accession>
<reference evidence="1 2" key="1">
    <citation type="submission" date="2011-10" db="EMBL/GenBank/DDBJ databases">
        <title>The Improved High-Quality Draft genome of Leptonema illini DSM 21528.</title>
        <authorList>
            <consortium name="US DOE Joint Genome Institute (JGI-PGF)"/>
            <person name="Lucas S."/>
            <person name="Copeland A."/>
            <person name="Lapidus A."/>
            <person name="Glavina del Rio T."/>
            <person name="Dalin E."/>
            <person name="Tice H."/>
            <person name="Bruce D."/>
            <person name="Goodwin L."/>
            <person name="Pitluck S."/>
            <person name="Peters L."/>
            <person name="Mikhailova N."/>
            <person name="Held B."/>
            <person name="Kyrpides N."/>
            <person name="Mavromatis K."/>
            <person name="Ivanova N."/>
            <person name="Markowitz V."/>
            <person name="Cheng J.-F."/>
            <person name="Hugenholtz P."/>
            <person name="Woyke T."/>
            <person name="Wu D."/>
            <person name="Gronow S."/>
            <person name="Wellnitz S."/>
            <person name="Brambilla E.-M."/>
            <person name="Klenk H.-P."/>
            <person name="Eisen J.A."/>
        </authorList>
    </citation>
    <scope>NUCLEOTIDE SEQUENCE [LARGE SCALE GENOMIC DNA]</scope>
    <source>
        <strain evidence="1 2">DSM 21528</strain>
    </source>
</reference>
<dbReference type="RefSeq" id="WP_002774620.1">
    <property type="nucleotide sequence ID" value="NZ_JH597773.1"/>
</dbReference>